<accession>A0A839DYD0</accession>
<keyword evidence="2" id="KW-1185">Reference proteome</keyword>
<organism evidence="1 2">
    <name type="scientific">Halosaccharopolyspora lacisalsi</name>
    <dbReference type="NCBI Taxonomy" id="1000566"/>
    <lineage>
        <taxon>Bacteria</taxon>
        <taxon>Bacillati</taxon>
        <taxon>Actinomycetota</taxon>
        <taxon>Actinomycetes</taxon>
        <taxon>Pseudonocardiales</taxon>
        <taxon>Pseudonocardiaceae</taxon>
        <taxon>Halosaccharopolyspora</taxon>
    </lineage>
</organism>
<proteinExistence type="predicted"/>
<name>A0A839DYD0_9PSEU</name>
<dbReference type="AlphaFoldDB" id="A0A839DYD0"/>
<protein>
    <submittedName>
        <fullName evidence="1">Uncharacterized protein</fullName>
    </submittedName>
</protein>
<reference evidence="1 2" key="1">
    <citation type="submission" date="2020-07" db="EMBL/GenBank/DDBJ databases">
        <title>Sequencing the genomes of 1000 actinobacteria strains.</title>
        <authorList>
            <person name="Klenk H.-P."/>
        </authorList>
    </citation>
    <scope>NUCLEOTIDE SEQUENCE [LARGE SCALE GENOMIC DNA]</scope>
    <source>
        <strain evidence="1 2">DSM 45975</strain>
    </source>
</reference>
<sequence length="88" mass="9983">MSRITGLLVRVAVLLRLWVRLAAVLLTGEPLGLRLRLLLRIAGWWLSLGSLGRVAVLRLPGRLRLLPVRLSWWGHVRIVAYPDLGVFR</sequence>
<dbReference type="EMBL" id="JACGWZ010000007">
    <property type="protein sequence ID" value="MBA8826972.1"/>
    <property type="molecule type" value="Genomic_DNA"/>
</dbReference>
<comment type="caution">
    <text evidence="1">The sequence shown here is derived from an EMBL/GenBank/DDBJ whole genome shotgun (WGS) entry which is preliminary data.</text>
</comment>
<dbReference type="Proteomes" id="UP000569329">
    <property type="component" value="Unassembled WGS sequence"/>
</dbReference>
<evidence type="ECO:0000313" key="1">
    <source>
        <dbReference type="EMBL" id="MBA8826972.1"/>
    </source>
</evidence>
<evidence type="ECO:0000313" key="2">
    <source>
        <dbReference type="Proteomes" id="UP000569329"/>
    </source>
</evidence>
<dbReference type="RefSeq" id="WP_182546180.1">
    <property type="nucleotide sequence ID" value="NZ_JACGWZ010000007.1"/>
</dbReference>
<gene>
    <name evidence="1" type="ORF">FHX42_004356</name>
</gene>